<keyword evidence="2" id="KW-1185">Reference proteome</keyword>
<dbReference type="AlphaFoldDB" id="A0A4Y9AER1"/>
<reference evidence="1 2" key="1">
    <citation type="submission" date="2019-03" db="EMBL/GenBank/DDBJ databases">
        <title>Genome sequence of Lentibacillus salicampi ATCC BAA-719.</title>
        <authorList>
            <person name="Maclea K.S."/>
            <person name="Simoes Junior M."/>
        </authorList>
    </citation>
    <scope>NUCLEOTIDE SEQUENCE [LARGE SCALE GENOMIC DNA]</scope>
    <source>
        <strain evidence="1 2">ATCC BAA-719</strain>
    </source>
</reference>
<evidence type="ECO:0000313" key="2">
    <source>
        <dbReference type="Proteomes" id="UP000298484"/>
    </source>
</evidence>
<gene>
    <name evidence="1" type="ORF">E4U82_03630</name>
</gene>
<dbReference type="Proteomes" id="UP000298484">
    <property type="component" value="Unassembled WGS sequence"/>
</dbReference>
<proteinExistence type="predicted"/>
<organism evidence="1 2">
    <name type="scientific">Lentibacillus salicampi</name>
    <dbReference type="NCBI Taxonomy" id="175306"/>
    <lineage>
        <taxon>Bacteria</taxon>
        <taxon>Bacillati</taxon>
        <taxon>Bacillota</taxon>
        <taxon>Bacilli</taxon>
        <taxon>Bacillales</taxon>
        <taxon>Bacillaceae</taxon>
        <taxon>Lentibacillus</taxon>
    </lineage>
</organism>
<dbReference type="EMBL" id="SRHY01000003">
    <property type="protein sequence ID" value="TFJ93915.1"/>
    <property type="molecule type" value="Genomic_DNA"/>
</dbReference>
<sequence>MQKSKNAKERWDQLLNDKFIESIHPAGAYDGKLLNVDRIWQRRNGVNHPNSACGPAVGAMIADYYHDVMGYSVRDNAVYGSRANLINHLYGEMRSFYTGTLLYPWNKGMYAHVTHDSSAWSNHQDKSPSISEITSAINSNDPLGAQTDMNGTEHLSNWHWYTIIGYNENRGNWKIAIKDPDGGKNNDATHWVDWSANDQDLDIVWMR</sequence>
<accession>A0A4Y9AER1</accession>
<protein>
    <recommendedName>
        <fullName evidence="3">Peptidase C39-like domain-containing protein</fullName>
    </recommendedName>
</protein>
<comment type="caution">
    <text evidence="1">The sequence shown here is derived from an EMBL/GenBank/DDBJ whole genome shotgun (WGS) entry which is preliminary data.</text>
</comment>
<dbReference type="RefSeq" id="WP_135108688.1">
    <property type="nucleotide sequence ID" value="NZ_SRHY01000003.1"/>
</dbReference>
<evidence type="ECO:0000313" key="1">
    <source>
        <dbReference type="EMBL" id="TFJ93915.1"/>
    </source>
</evidence>
<name>A0A4Y9AER1_9BACI</name>
<evidence type="ECO:0008006" key="3">
    <source>
        <dbReference type="Google" id="ProtNLM"/>
    </source>
</evidence>
<dbReference type="OrthoDB" id="2435874at2"/>